<evidence type="ECO:0000313" key="1">
    <source>
        <dbReference type="EMBL" id="KAH7904078.1"/>
    </source>
</evidence>
<keyword evidence="2" id="KW-1185">Reference proteome</keyword>
<dbReference type="EMBL" id="MU268618">
    <property type="protein sequence ID" value="KAH7904078.1"/>
    <property type="molecule type" value="Genomic_DNA"/>
</dbReference>
<evidence type="ECO:0000313" key="2">
    <source>
        <dbReference type="Proteomes" id="UP000790377"/>
    </source>
</evidence>
<protein>
    <submittedName>
        <fullName evidence="1">Uncharacterized protein</fullName>
    </submittedName>
</protein>
<dbReference type="Proteomes" id="UP000790377">
    <property type="component" value="Unassembled WGS sequence"/>
</dbReference>
<proteinExistence type="predicted"/>
<name>A0ACB7ZUR1_9AGAM</name>
<gene>
    <name evidence="1" type="ORF">BJ138DRAFT_1167165</name>
</gene>
<comment type="caution">
    <text evidence="1">The sequence shown here is derived from an EMBL/GenBank/DDBJ whole genome shotgun (WGS) entry which is preliminary data.</text>
</comment>
<sequence>MLLIMSAQLFFAFMNLSVKILNSLDEPVPTLELIAVRMAITFTCCVIPDPFLGPKGVRLLLVSRGLCGFFGLFGMYYSLKYLSLADATVLTFLNPLTTALAGYLILKEAYSKREAAAAVCSLLGVILIARPPFLFGVNAHGNDSVVNATPMERLRAVGVALVGVCVGTLAVISLRAIGKRAHPLHSMTFFSLWCVIVSSTAMIVLEVPVVYPRKWSWGGMLLFIGFCGFLAQTMITTALQRETAARSAMGAYLQVIFAGLLEYAFFGTVPSLLSLVGAGIIVVAAVWVVVTLEEGRGLLQGRDSGIGSDSDSDLEVAAESFKS</sequence>
<reference evidence="1" key="1">
    <citation type="journal article" date="2021" name="New Phytol.">
        <title>Evolutionary innovations through gain and loss of genes in the ectomycorrhizal Boletales.</title>
        <authorList>
            <person name="Wu G."/>
            <person name="Miyauchi S."/>
            <person name="Morin E."/>
            <person name="Kuo A."/>
            <person name="Drula E."/>
            <person name="Varga T."/>
            <person name="Kohler A."/>
            <person name="Feng B."/>
            <person name="Cao Y."/>
            <person name="Lipzen A."/>
            <person name="Daum C."/>
            <person name="Hundley H."/>
            <person name="Pangilinan J."/>
            <person name="Johnson J."/>
            <person name="Barry K."/>
            <person name="LaButti K."/>
            <person name="Ng V."/>
            <person name="Ahrendt S."/>
            <person name="Min B."/>
            <person name="Choi I.G."/>
            <person name="Park H."/>
            <person name="Plett J.M."/>
            <person name="Magnuson J."/>
            <person name="Spatafora J.W."/>
            <person name="Nagy L.G."/>
            <person name="Henrissat B."/>
            <person name="Grigoriev I.V."/>
            <person name="Yang Z.L."/>
            <person name="Xu J."/>
            <person name="Martin F.M."/>
        </authorList>
    </citation>
    <scope>NUCLEOTIDE SEQUENCE</scope>
    <source>
        <strain evidence="1">ATCC 28755</strain>
    </source>
</reference>
<accession>A0ACB7ZUR1</accession>
<organism evidence="1 2">
    <name type="scientific">Hygrophoropsis aurantiaca</name>
    <dbReference type="NCBI Taxonomy" id="72124"/>
    <lineage>
        <taxon>Eukaryota</taxon>
        <taxon>Fungi</taxon>
        <taxon>Dikarya</taxon>
        <taxon>Basidiomycota</taxon>
        <taxon>Agaricomycotina</taxon>
        <taxon>Agaricomycetes</taxon>
        <taxon>Agaricomycetidae</taxon>
        <taxon>Boletales</taxon>
        <taxon>Coniophorineae</taxon>
        <taxon>Hygrophoropsidaceae</taxon>
        <taxon>Hygrophoropsis</taxon>
    </lineage>
</organism>